<organism evidence="2 4">
    <name type="scientific">Cucumis melo var. makuwa</name>
    <name type="common">Oriental melon</name>
    <dbReference type="NCBI Taxonomy" id="1194695"/>
    <lineage>
        <taxon>Eukaryota</taxon>
        <taxon>Viridiplantae</taxon>
        <taxon>Streptophyta</taxon>
        <taxon>Embryophyta</taxon>
        <taxon>Tracheophyta</taxon>
        <taxon>Spermatophyta</taxon>
        <taxon>Magnoliopsida</taxon>
        <taxon>eudicotyledons</taxon>
        <taxon>Gunneridae</taxon>
        <taxon>Pentapetalae</taxon>
        <taxon>rosids</taxon>
        <taxon>fabids</taxon>
        <taxon>Cucurbitales</taxon>
        <taxon>Cucurbitaceae</taxon>
        <taxon>Benincaseae</taxon>
        <taxon>Cucumis</taxon>
    </lineage>
</organism>
<feature type="domain" description="DUF8040" evidence="1">
    <location>
        <begin position="2"/>
        <end position="40"/>
    </location>
</feature>
<dbReference type="Proteomes" id="UP000321393">
    <property type="component" value="Unassembled WGS sequence"/>
</dbReference>
<dbReference type="STRING" id="1194695.A0A5A7U234"/>
<dbReference type="PANTHER" id="PTHR22930:SF293">
    <property type="entry name" value="PROTEIN ALP1-LIKE"/>
    <property type="match status" value="1"/>
</dbReference>
<comment type="caution">
    <text evidence="2">The sequence shown here is derived from an EMBL/GenBank/DDBJ whole genome shotgun (WGS) entry which is preliminary data.</text>
</comment>
<dbReference type="EMBL" id="SSTE01013117">
    <property type="protein sequence ID" value="KAA0047705.1"/>
    <property type="molecule type" value="Genomic_DNA"/>
</dbReference>
<evidence type="ECO:0000313" key="2">
    <source>
        <dbReference type="EMBL" id="KAA0047705.1"/>
    </source>
</evidence>
<dbReference type="Proteomes" id="UP000321947">
    <property type="component" value="Unassembled WGS sequence"/>
</dbReference>
<evidence type="ECO:0000313" key="3">
    <source>
        <dbReference type="EMBL" id="TYK08359.1"/>
    </source>
</evidence>
<dbReference type="EMBL" id="SSTD01012901">
    <property type="protein sequence ID" value="TYK08359.1"/>
    <property type="molecule type" value="Genomic_DNA"/>
</dbReference>
<evidence type="ECO:0000313" key="4">
    <source>
        <dbReference type="Proteomes" id="UP000321393"/>
    </source>
</evidence>
<dbReference type="OrthoDB" id="665395at2759"/>
<evidence type="ECO:0000259" key="1">
    <source>
        <dbReference type="Pfam" id="PF26138"/>
    </source>
</evidence>
<dbReference type="AlphaFoldDB" id="A0A5A7U234"/>
<sequence length="131" mass="14944">MVAMLLHVLAHNVKNRVIQLEFVRSSETVSRHFNLVLLDVVRLYEELIKRLVLGTNNCNDQHWKCFETCLGALDGTYIKVNVSAGDRPTSRTRKGKLPQTYWTCATRKGISYMSSPVGKDPRQTRGFYGMP</sequence>
<dbReference type="InterPro" id="IPR058353">
    <property type="entry name" value="DUF8040"/>
</dbReference>
<protein>
    <submittedName>
        <fullName evidence="2">Retrotransposon protein</fullName>
    </submittedName>
</protein>
<dbReference type="InterPro" id="IPR045249">
    <property type="entry name" value="HARBI1-like"/>
</dbReference>
<gene>
    <name evidence="3" type="ORF">E5676_scaffold648G001700</name>
    <name evidence="2" type="ORF">E6C27_scaffold115G002170</name>
</gene>
<evidence type="ECO:0000313" key="5">
    <source>
        <dbReference type="Proteomes" id="UP000321947"/>
    </source>
</evidence>
<dbReference type="Pfam" id="PF26138">
    <property type="entry name" value="DUF8040"/>
    <property type="match status" value="1"/>
</dbReference>
<dbReference type="PANTHER" id="PTHR22930">
    <property type="match status" value="1"/>
</dbReference>
<proteinExistence type="predicted"/>
<name>A0A5A7U234_CUCMM</name>
<accession>A0A5A7U234</accession>
<reference evidence="4 5" key="1">
    <citation type="submission" date="2019-08" db="EMBL/GenBank/DDBJ databases">
        <title>Draft genome sequences of two oriental melons (Cucumis melo L. var makuwa).</title>
        <authorList>
            <person name="Kwon S.-Y."/>
        </authorList>
    </citation>
    <scope>NUCLEOTIDE SEQUENCE [LARGE SCALE GENOMIC DNA]</scope>
    <source>
        <strain evidence="5">cv. Chang Bougi</strain>
        <strain evidence="4">cv. SW 3</strain>
        <tissue evidence="2">Leaf</tissue>
    </source>
</reference>